<dbReference type="OrthoDB" id="9805316at2"/>
<dbReference type="EC" id="2.5.1.10" evidence="8"/>
<keyword evidence="3 7" id="KW-0808">Transferase</keyword>
<keyword evidence="4" id="KW-0479">Metal-binding</keyword>
<dbReference type="SUPFAM" id="SSF48576">
    <property type="entry name" value="Terpenoid synthases"/>
    <property type="match status" value="1"/>
</dbReference>
<gene>
    <name evidence="8" type="ORF">RR42_m3052</name>
</gene>
<dbReference type="InterPro" id="IPR008949">
    <property type="entry name" value="Isoprenoid_synthase_dom_sf"/>
</dbReference>
<dbReference type="EC" id="2.5.1.90" evidence="8"/>
<proteinExistence type="inferred from homology"/>
<dbReference type="EC" id="2.5.1.1" evidence="8"/>
<dbReference type="PANTHER" id="PTHR43281">
    <property type="entry name" value="FARNESYL DIPHOSPHATE SYNTHASE"/>
    <property type="match status" value="1"/>
</dbReference>
<dbReference type="PANTHER" id="PTHR43281:SF1">
    <property type="entry name" value="FARNESYL DIPHOSPHATE SYNTHASE"/>
    <property type="match status" value="1"/>
</dbReference>
<dbReference type="SFLD" id="SFLDG01017">
    <property type="entry name" value="Polyprenyl_Transferase_Like"/>
    <property type="match status" value="1"/>
</dbReference>
<dbReference type="GO" id="GO:0004161">
    <property type="term" value="F:dimethylallyltranstransferase activity"/>
    <property type="evidence" value="ECO:0007669"/>
    <property type="project" value="UniProtKB-EC"/>
</dbReference>
<evidence type="ECO:0000256" key="4">
    <source>
        <dbReference type="ARBA" id="ARBA00022723"/>
    </source>
</evidence>
<dbReference type="EMBL" id="CP010536">
    <property type="protein sequence ID" value="AJG20422.1"/>
    <property type="molecule type" value="Genomic_DNA"/>
</dbReference>
<evidence type="ECO:0000256" key="6">
    <source>
        <dbReference type="ARBA" id="ARBA00023229"/>
    </source>
</evidence>
<dbReference type="GO" id="GO:0005737">
    <property type="term" value="C:cytoplasm"/>
    <property type="evidence" value="ECO:0007669"/>
    <property type="project" value="UniProtKB-ARBA"/>
</dbReference>
<dbReference type="SFLD" id="SFLDS00005">
    <property type="entry name" value="Isoprenoid_Synthase_Type_I"/>
    <property type="match status" value="1"/>
</dbReference>
<dbReference type="AlphaFoldDB" id="A0A0C4Y4V4"/>
<dbReference type="GO" id="GO:0016114">
    <property type="term" value="P:terpenoid biosynthetic process"/>
    <property type="evidence" value="ECO:0007669"/>
    <property type="project" value="UniProtKB-ARBA"/>
</dbReference>
<protein>
    <submittedName>
        <fullName evidence="8">Octaprenyl diphosphate synthase</fullName>
        <ecNumber evidence="8">2.5.1.1</ecNumber>
        <ecNumber evidence="8">2.5.1.10</ecNumber>
        <ecNumber evidence="8">2.5.1.29</ecNumber>
        <ecNumber evidence="8">2.5.1.90</ecNumber>
    </submittedName>
</protein>
<dbReference type="InterPro" id="IPR000092">
    <property type="entry name" value="Polyprenyl_synt"/>
</dbReference>
<name>A0A0C4Y4V4_9BURK</name>
<dbReference type="PROSITE" id="PS00444">
    <property type="entry name" value="POLYPRENYL_SYNTHASE_2"/>
    <property type="match status" value="1"/>
</dbReference>
<reference evidence="8 9" key="1">
    <citation type="journal article" date="2015" name="Genome Announc.">
        <title>Complete Genome Sequence of Cupriavidus basilensis 4G11, Isolated from the Oak Ridge Field Research Center Site.</title>
        <authorList>
            <person name="Ray J."/>
            <person name="Waters R.J."/>
            <person name="Skerker J.M."/>
            <person name="Kuehl J.V."/>
            <person name="Price M.N."/>
            <person name="Huang J."/>
            <person name="Chakraborty R."/>
            <person name="Arkin A.P."/>
            <person name="Deutschbauer A."/>
        </authorList>
    </citation>
    <scope>NUCLEOTIDE SEQUENCE [LARGE SCALE GENOMIC DNA]</scope>
    <source>
        <strain evidence="8">4G11</strain>
    </source>
</reference>
<keyword evidence="6" id="KW-0414">Isoprene biosynthesis</keyword>
<dbReference type="InterPro" id="IPR053378">
    <property type="entry name" value="Prenyl_diphosphate_synthase"/>
</dbReference>
<dbReference type="Pfam" id="PF00348">
    <property type="entry name" value="polyprenyl_synt"/>
    <property type="match status" value="1"/>
</dbReference>
<dbReference type="FunFam" id="1.10.600.10:FF:000001">
    <property type="entry name" value="Geranylgeranyl diphosphate synthase"/>
    <property type="match status" value="1"/>
</dbReference>
<evidence type="ECO:0000256" key="7">
    <source>
        <dbReference type="RuleBase" id="RU004466"/>
    </source>
</evidence>
<evidence type="ECO:0000256" key="3">
    <source>
        <dbReference type="ARBA" id="ARBA00022679"/>
    </source>
</evidence>
<dbReference type="PROSITE" id="PS00723">
    <property type="entry name" value="POLYPRENYL_SYNTHASE_1"/>
    <property type="match status" value="1"/>
</dbReference>
<dbReference type="GO" id="GO:0004311">
    <property type="term" value="F:geranylgeranyl diphosphate synthase activity"/>
    <property type="evidence" value="ECO:0007669"/>
    <property type="project" value="UniProtKB-EC"/>
</dbReference>
<sequence length="309" mass="32096">MSESHQTTEATEAGDFAAWMRATGARTEAALDAGLPAAQTVPCTLHEAMRYAVLGGGKRVRPLLVHAAGEVAGAAPEACDAAASAVEMIHAYSLVHDDMPCMDDDDLRRGRPTVHKAYDEATALLVGDALQTQAFVVLAESALLASLDAAARLRLVAELARASGSVGMAGGQAIDLQHVGLAMSLEELEGMHRMKTGALLRASVRMGACCGAVDEAGLAALDRYAAAVGLAFQVVDDILDVTADTATLGKTAGKDAANDKPTYVSLMGLEPARQLAQQLRATAHEALAVFGARARRLGELADLIVLRSN</sequence>
<dbReference type="EC" id="2.5.1.29" evidence="8"/>
<dbReference type="Proteomes" id="UP000031843">
    <property type="component" value="Chromosome main"/>
</dbReference>
<organism evidence="8 9">
    <name type="scientific">Cupriavidus basilensis</name>
    <dbReference type="NCBI Taxonomy" id="68895"/>
    <lineage>
        <taxon>Bacteria</taxon>
        <taxon>Pseudomonadati</taxon>
        <taxon>Pseudomonadota</taxon>
        <taxon>Betaproteobacteria</taxon>
        <taxon>Burkholderiales</taxon>
        <taxon>Burkholderiaceae</taxon>
        <taxon>Cupriavidus</taxon>
    </lineage>
</organism>
<dbReference type="CDD" id="cd00685">
    <property type="entry name" value="Trans_IPPS_HT"/>
    <property type="match status" value="1"/>
</dbReference>
<evidence type="ECO:0000256" key="1">
    <source>
        <dbReference type="ARBA" id="ARBA00001946"/>
    </source>
</evidence>
<dbReference type="GO" id="GO:0004337">
    <property type="term" value="F:(2E,6E)-farnesyl diphosphate synthase activity"/>
    <property type="evidence" value="ECO:0007669"/>
    <property type="project" value="UniProtKB-EC"/>
</dbReference>
<evidence type="ECO:0000313" key="9">
    <source>
        <dbReference type="Proteomes" id="UP000031843"/>
    </source>
</evidence>
<dbReference type="STRING" id="68895.RR42_m3052"/>
<evidence type="ECO:0000256" key="2">
    <source>
        <dbReference type="ARBA" id="ARBA00006706"/>
    </source>
</evidence>
<evidence type="ECO:0000313" key="8">
    <source>
        <dbReference type="EMBL" id="AJG20422.1"/>
    </source>
</evidence>
<evidence type="ECO:0000256" key="5">
    <source>
        <dbReference type="ARBA" id="ARBA00022842"/>
    </source>
</evidence>
<dbReference type="InterPro" id="IPR033749">
    <property type="entry name" value="Polyprenyl_synt_CS"/>
</dbReference>
<comment type="cofactor">
    <cofactor evidence="1">
        <name>Mg(2+)</name>
        <dbReference type="ChEBI" id="CHEBI:18420"/>
    </cofactor>
</comment>
<keyword evidence="5" id="KW-0460">Magnesium</keyword>
<dbReference type="NCBIfam" id="NF045485">
    <property type="entry name" value="FPPsyn"/>
    <property type="match status" value="1"/>
</dbReference>
<dbReference type="RefSeq" id="WP_043348295.1">
    <property type="nucleotide sequence ID" value="NZ_CP010536.1"/>
</dbReference>
<accession>A0A0C4Y4V4</accession>
<dbReference type="GO" id="GO:0106350">
    <property type="term" value="F:all-trans-octaprenyl-diphosphate synthase activity"/>
    <property type="evidence" value="ECO:0007669"/>
    <property type="project" value="UniProtKB-EC"/>
</dbReference>
<keyword evidence="9" id="KW-1185">Reference proteome</keyword>
<comment type="similarity">
    <text evidence="2 7">Belongs to the FPP/GGPP synthase family.</text>
</comment>
<dbReference type="KEGG" id="cbw:RR42_m3052"/>
<dbReference type="Gene3D" id="1.10.600.10">
    <property type="entry name" value="Farnesyl Diphosphate Synthase"/>
    <property type="match status" value="1"/>
</dbReference>
<dbReference type="GO" id="GO:0046872">
    <property type="term" value="F:metal ion binding"/>
    <property type="evidence" value="ECO:0007669"/>
    <property type="project" value="UniProtKB-KW"/>
</dbReference>